<dbReference type="OrthoDB" id="2692669at2759"/>
<dbReference type="RefSeq" id="XP_041286498.1">
    <property type="nucleotide sequence ID" value="XM_041434349.1"/>
</dbReference>
<dbReference type="AlphaFoldDB" id="A0A9P7JNC2"/>
<dbReference type="GeneID" id="64696608"/>
<accession>A0A9P7JNC2</accession>
<dbReference type="Proteomes" id="UP000823399">
    <property type="component" value="Unassembled WGS sequence"/>
</dbReference>
<name>A0A9P7JNC2_9AGAM</name>
<evidence type="ECO:0000313" key="2">
    <source>
        <dbReference type="Proteomes" id="UP000823399"/>
    </source>
</evidence>
<organism evidence="1 2">
    <name type="scientific">Suillus discolor</name>
    <dbReference type="NCBI Taxonomy" id="1912936"/>
    <lineage>
        <taxon>Eukaryota</taxon>
        <taxon>Fungi</taxon>
        <taxon>Dikarya</taxon>
        <taxon>Basidiomycota</taxon>
        <taxon>Agaricomycotina</taxon>
        <taxon>Agaricomycetes</taxon>
        <taxon>Agaricomycetidae</taxon>
        <taxon>Boletales</taxon>
        <taxon>Suillineae</taxon>
        <taxon>Suillaceae</taxon>
        <taxon>Suillus</taxon>
    </lineage>
</organism>
<proteinExistence type="predicted"/>
<keyword evidence="2" id="KW-1185">Reference proteome</keyword>
<sequence length="237" mass="26326">MVQPQASTTTQMSWGQAPTVHQDLRFKDMKREHTTAAALHRRRGRHSGQDLGRSDPLQARLLATFVGALGCLTSLHPVPPQHLPGRLCWPAPWSRHPGPRQLSRLDIGGRCHPGRDLVVARDVERWPCSAGVASVPSHSFLSARWVRGGIVTNQSASSVPRAEVVSTKEKGLSRPRLWGKIRVHQIKLEFVVAVAEAMDRVLNEEVDVIIGPHICAFLANLKPPHTRWSDCRNGSMW</sequence>
<dbReference type="EMBL" id="JABBWM010000097">
    <property type="protein sequence ID" value="KAG2091326.1"/>
    <property type="molecule type" value="Genomic_DNA"/>
</dbReference>
<protein>
    <submittedName>
        <fullName evidence="1">Uncharacterized protein</fullName>
    </submittedName>
</protein>
<comment type="caution">
    <text evidence="1">The sequence shown here is derived from an EMBL/GenBank/DDBJ whole genome shotgun (WGS) entry which is preliminary data.</text>
</comment>
<gene>
    <name evidence="1" type="ORF">F5147DRAFT_657941</name>
</gene>
<reference evidence="1" key="1">
    <citation type="journal article" date="2020" name="New Phytol.">
        <title>Comparative genomics reveals dynamic genome evolution in host specialist ectomycorrhizal fungi.</title>
        <authorList>
            <person name="Lofgren L.A."/>
            <person name="Nguyen N.H."/>
            <person name="Vilgalys R."/>
            <person name="Ruytinx J."/>
            <person name="Liao H.L."/>
            <person name="Branco S."/>
            <person name="Kuo A."/>
            <person name="LaButti K."/>
            <person name="Lipzen A."/>
            <person name="Andreopoulos W."/>
            <person name="Pangilinan J."/>
            <person name="Riley R."/>
            <person name="Hundley H."/>
            <person name="Na H."/>
            <person name="Barry K."/>
            <person name="Grigoriev I.V."/>
            <person name="Stajich J.E."/>
            <person name="Kennedy P.G."/>
        </authorList>
    </citation>
    <scope>NUCLEOTIDE SEQUENCE</scope>
    <source>
        <strain evidence="1">FC423</strain>
    </source>
</reference>
<evidence type="ECO:0000313" key="1">
    <source>
        <dbReference type="EMBL" id="KAG2091326.1"/>
    </source>
</evidence>